<keyword evidence="7" id="KW-0472">Membrane</keyword>
<feature type="binding site" description="axial binding residue" evidence="5">
    <location>
        <position position="446"/>
    </location>
    <ligand>
        <name>heme</name>
        <dbReference type="ChEBI" id="CHEBI:30413"/>
    </ligand>
    <ligandPart>
        <name>Fe</name>
        <dbReference type="ChEBI" id="CHEBI:18248"/>
    </ligandPart>
</feature>
<dbReference type="Pfam" id="PF00067">
    <property type="entry name" value="p450"/>
    <property type="match status" value="2"/>
</dbReference>
<comment type="cofactor">
    <cofactor evidence="1 5">
        <name>heme</name>
        <dbReference type="ChEBI" id="CHEBI:30413"/>
    </cofactor>
</comment>
<protein>
    <submittedName>
        <fullName evidence="8">Cytochrome P450</fullName>
    </submittedName>
</protein>
<organism evidence="8 9">
    <name type="scientific">Ascobolus immersus RN42</name>
    <dbReference type="NCBI Taxonomy" id="1160509"/>
    <lineage>
        <taxon>Eukaryota</taxon>
        <taxon>Fungi</taxon>
        <taxon>Dikarya</taxon>
        <taxon>Ascomycota</taxon>
        <taxon>Pezizomycotina</taxon>
        <taxon>Pezizomycetes</taxon>
        <taxon>Pezizales</taxon>
        <taxon>Ascobolaceae</taxon>
        <taxon>Ascobolus</taxon>
    </lineage>
</organism>
<keyword evidence="4 5" id="KW-0408">Iron</keyword>
<dbReference type="SUPFAM" id="SSF48264">
    <property type="entry name" value="Cytochrome P450"/>
    <property type="match status" value="1"/>
</dbReference>
<dbReference type="AlphaFoldDB" id="A0A3N4IXP4"/>
<evidence type="ECO:0000256" key="7">
    <source>
        <dbReference type="SAM" id="Phobius"/>
    </source>
</evidence>
<proteinExistence type="inferred from homology"/>
<keyword evidence="6" id="KW-0560">Oxidoreductase</keyword>
<dbReference type="PROSITE" id="PS00086">
    <property type="entry name" value="CYTOCHROME_P450"/>
    <property type="match status" value="1"/>
</dbReference>
<dbReference type="Proteomes" id="UP000275078">
    <property type="component" value="Unassembled WGS sequence"/>
</dbReference>
<keyword evidence="7" id="KW-0812">Transmembrane</keyword>
<evidence type="ECO:0000256" key="4">
    <source>
        <dbReference type="ARBA" id="ARBA00023004"/>
    </source>
</evidence>
<evidence type="ECO:0000256" key="2">
    <source>
        <dbReference type="ARBA" id="ARBA00010617"/>
    </source>
</evidence>
<dbReference type="PRINTS" id="PR00463">
    <property type="entry name" value="EP450I"/>
</dbReference>
<evidence type="ECO:0000313" key="8">
    <source>
        <dbReference type="EMBL" id="RPA86434.1"/>
    </source>
</evidence>
<dbReference type="PANTHER" id="PTHR24305:SF166">
    <property type="entry name" value="CYTOCHROME P450 12A4, MITOCHONDRIAL-RELATED"/>
    <property type="match status" value="1"/>
</dbReference>
<dbReference type="GO" id="GO:0016705">
    <property type="term" value="F:oxidoreductase activity, acting on paired donors, with incorporation or reduction of molecular oxygen"/>
    <property type="evidence" value="ECO:0007669"/>
    <property type="project" value="InterPro"/>
</dbReference>
<name>A0A3N4IXP4_ASCIM</name>
<keyword evidence="3 5" id="KW-0479">Metal-binding</keyword>
<dbReference type="Gene3D" id="1.10.630.10">
    <property type="entry name" value="Cytochrome P450"/>
    <property type="match status" value="1"/>
</dbReference>
<evidence type="ECO:0000256" key="5">
    <source>
        <dbReference type="PIRSR" id="PIRSR602401-1"/>
    </source>
</evidence>
<keyword evidence="6" id="KW-0503">Monooxygenase</keyword>
<dbReference type="InterPro" id="IPR001128">
    <property type="entry name" value="Cyt_P450"/>
</dbReference>
<dbReference type="InterPro" id="IPR017972">
    <property type="entry name" value="Cyt_P450_CS"/>
</dbReference>
<evidence type="ECO:0000256" key="1">
    <source>
        <dbReference type="ARBA" id="ARBA00001971"/>
    </source>
</evidence>
<reference evidence="8 9" key="1">
    <citation type="journal article" date="2018" name="Nat. Ecol. Evol.">
        <title>Pezizomycetes genomes reveal the molecular basis of ectomycorrhizal truffle lifestyle.</title>
        <authorList>
            <person name="Murat C."/>
            <person name="Payen T."/>
            <person name="Noel B."/>
            <person name="Kuo A."/>
            <person name="Morin E."/>
            <person name="Chen J."/>
            <person name="Kohler A."/>
            <person name="Krizsan K."/>
            <person name="Balestrini R."/>
            <person name="Da Silva C."/>
            <person name="Montanini B."/>
            <person name="Hainaut M."/>
            <person name="Levati E."/>
            <person name="Barry K.W."/>
            <person name="Belfiori B."/>
            <person name="Cichocki N."/>
            <person name="Clum A."/>
            <person name="Dockter R.B."/>
            <person name="Fauchery L."/>
            <person name="Guy J."/>
            <person name="Iotti M."/>
            <person name="Le Tacon F."/>
            <person name="Lindquist E.A."/>
            <person name="Lipzen A."/>
            <person name="Malagnac F."/>
            <person name="Mello A."/>
            <person name="Molinier V."/>
            <person name="Miyauchi S."/>
            <person name="Poulain J."/>
            <person name="Riccioni C."/>
            <person name="Rubini A."/>
            <person name="Sitrit Y."/>
            <person name="Splivallo R."/>
            <person name="Traeger S."/>
            <person name="Wang M."/>
            <person name="Zifcakova L."/>
            <person name="Wipf D."/>
            <person name="Zambonelli A."/>
            <person name="Paolocci F."/>
            <person name="Nowrousian M."/>
            <person name="Ottonello S."/>
            <person name="Baldrian P."/>
            <person name="Spatafora J.W."/>
            <person name="Henrissat B."/>
            <person name="Nagy L.G."/>
            <person name="Aury J.M."/>
            <person name="Wincker P."/>
            <person name="Grigoriev I.V."/>
            <person name="Bonfante P."/>
            <person name="Martin F.M."/>
        </authorList>
    </citation>
    <scope>NUCLEOTIDE SEQUENCE [LARGE SCALE GENOMIC DNA]</scope>
    <source>
        <strain evidence="8 9">RN42</strain>
    </source>
</reference>
<sequence length="515" mass="59092">MKDLFLLTGHPIVLDLYRAYQSITAQHSIFTIAATAFITYFTVYVIYQVYFHPLAHIPGPFLCKISDLGFLFKYYSNREWEKDMELFEKYGPVVRVSPTCVAFSDPAWTPLVYHSKADRTDHYRSFDQYFGIFAIIPHKEHADVRKKIGGAYTKAAVKKMLPAFQKRINRWCNNIGDEYADTGKVFDFYPWVSYLTTDVLTEQCFGTSLDISGMRADPNRVTQSLEDAMFELGTMQRWPLLRNIFWGTPIHKFFTPKPTDKSGLGILQNVANQFLPDRLANPTDAHDLLNVLIAARTDPKTGEVDRERLDKDVVLTIAAGLDTGAGAIRNCVVLTVETPGVLQWLEAGNFSDRHINAICVEGQRLHNTSQSAFPRVVQDGGVQLGPYHIPGGTEAYIQGSAPGRSKKLFGDDVDVFRPQRWFEMTDQEWAHKERQLFVWGAGTRICIGRYFAEYEMMLFLRAFFQEFEVILHHVGERYWQNLMFYDGGIQMELKRKRKGPPLEERPEHIVVDLRP</sequence>
<dbReference type="PANTHER" id="PTHR24305">
    <property type="entry name" value="CYTOCHROME P450"/>
    <property type="match status" value="1"/>
</dbReference>
<keyword evidence="9" id="KW-1185">Reference proteome</keyword>
<comment type="similarity">
    <text evidence="2 6">Belongs to the cytochrome P450 family.</text>
</comment>
<dbReference type="OrthoDB" id="3934656at2759"/>
<gene>
    <name evidence="8" type="ORF">BJ508DRAFT_411143</name>
</gene>
<dbReference type="InterPro" id="IPR050121">
    <property type="entry name" value="Cytochrome_P450_monoxygenase"/>
</dbReference>
<dbReference type="GO" id="GO:0005506">
    <property type="term" value="F:iron ion binding"/>
    <property type="evidence" value="ECO:0007669"/>
    <property type="project" value="InterPro"/>
</dbReference>
<evidence type="ECO:0000313" key="9">
    <source>
        <dbReference type="Proteomes" id="UP000275078"/>
    </source>
</evidence>
<feature type="transmembrane region" description="Helical" evidence="7">
    <location>
        <begin position="28"/>
        <end position="47"/>
    </location>
</feature>
<dbReference type="GO" id="GO:0020037">
    <property type="term" value="F:heme binding"/>
    <property type="evidence" value="ECO:0007669"/>
    <property type="project" value="InterPro"/>
</dbReference>
<dbReference type="STRING" id="1160509.A0A3N4IXP4"/>
<evidence type="ECO:0000256" key="6">
    <source>
        <dbReference type="RuleBase" id="RU000461"/>
    </source>
</evidence>
<dbReference type="EMBL" id="ML119649">
    <property type="protein sequence ID" value="RPA86434.1"/>
    <property type="molecule type" value="Genomic_DNA"/>
</dbReference>
<keyword evidence="7" id="KW-1133">Transmembrane helix</keyword>
<dbReference type="GO" id="GO:0004497">
    <property type="term" value="F:monooxygenase activity"/>
    <property type="evidence" value="ECO:0007669"/>
    <property type="project" value="UniProtKB-KW"/>
</dbReference>
<dbReference type="InterPro" id="IPR036396">
    <property type="entry name" value="Cyt_P450_sf"/>
</dbReference>
<evidence type="ECO:0000256" key="3">
    <source>
        <dbReference type="ARBA" id="ARBA00022723"/>
    </source>
</evidence>
<accession>A0A3N4IXP4</accession>
<keyword evidence="5 6" id="KW-0349">Heme</keyword>
<dbReference type="InterPro" id="IPR002401">
    <property type="entry name" value="Cyt_P450_E_grp-I"/>
</dbReference>